<comment type="function">
    <text evidence="7">Component of ribonuclease P, a protein complex that generates mature tRNA molecules by cleaving their 5'-ends.</text>
</comment>
<dbReference type="Pfam" id="PF01900">
    <property type="entry name" value="RNase_P_Rpp14"/>
    <property type="match status" value="1"/>
</dbReference>
<dbReference type="Gene3D" id="3.30.70.3250">
    <property type="entry name" value="Ribonuclease P, Pop5 subunit"/>
    <property type="match status" value="1"/>
</dbReference>
<keyword evidence="3" id="KW-0698">rRNA processing</keyword>
<comment type="caution">
    <text evidence="8">The sequence shown here is derived from an EMBL/GenBank/DDBJ whole genome shotgun (WGS) entry which is preliminary data.</text>
</comment>
<dbReference type="PANTHER" id="PTHR48414:SF1">
    <property type="entry name" value="POP5 HOMOLOG, RIBONUCLEASE P_MRP SUBUNIT"/>
    <property type="match status" value="1"/>
</dbReference>
<evidence type="ECO:0000256" key="2">
    <source>
        <dbReference type="ARBA" id="ARBA00010800"/>
    </source>
</evidence>
<keyword evidence="8" id="KW-0378">Hydrolase</keyword>
<reference evidence="8 9" key="1">
    <citation type="journal article" date="2022" name="bioRxiv">
        <title>Genomics of Preaxostyla Flagellates Illuminates Evolutionary Transitions and the Path Towards Mitochondrial Loss.</title>
        <authorList>
            <person name="Novak L.V.F."/>
            <person name="Treitli S.C."/>
            <person name="Pyrih J."/>
            <person name="Halakuc P."/>
            <person name="Pipaliya S.V."/>
            <person name="Vacek V."/>
            <person name="Brzon O."/>
            <person name="Soukal P."/>
            <person name="Eme L."/>
            <person name="Dacks J.B."/>
            <person name="Karnkowska A."/>
            <person name="Elias M."/>
            <person name="Hampl V."/>
        </authorList>
    </citation>
    <scope>NUCLEOTIDE SEQUENCE [LARGE SCALE GENOMIC DNA]</scope>
    <source>
        <strain evidence="8">NAU3</strain>
        <tissue evidence="8">Gut</tissue>
    </source>
</reference>
<accession>A0ABQ9YM87</accession>
<gene>
    <name evidence="8" type="ORF">BLNAU_175</name>
</gene>
<evidence type="ECO:0000256" key="1">
    <source>
        <dbReference type="ARBA" id="ARBA00004123"/>
    </source>
</evidence>
<protein>
    <recommendedName>
        <fullName evidence="6 7">Ribonuclease P/MRP protein subunit POP5</fullName>
    </recommendedName>
</protein>
<evidence type="ECO:0000256" key="4">
    <source>
        <dbReference type="ARBA" id="ARBA00022694"/>
    </source>
</evidence>
<dbReference type="InterPro" id="IPR038085">
    <property type="entry name" value="Rnp2-like_sf"/>
</dbReference>
<evidence type="ECO:0000256" key="5">
    <source>
        <dbReference type="ARBA" id="ARBA00023242"/>
    </source>
</evidence>
<evidence type="ECO:0000256" key="6">
    <source>
        <dbReference type="ARBA" id="ARBA00044198"/>
    </source>
</evidence>
<dbReference type="PIRSF" id="PIRSF023803">
    <property type="entry name" value="Ribonuclease_P_prd"/>
    <property type="match status" value="1"/>
</dbReference>
<comment type="similarity">
    <text evidence="2 7">Belongs to the eukaryotic/archaeal RNase P protein component 2 family.</text>
</comment>
<comment type="subcellular location">
    <subcellularLocation>
        <location evidence="1">Nucleus</location>
    </subcellularLocation>
</comment>
<dbReference type="Proteomes" id="UP001281761">
    <property type="component" value="Unassembled WGS sequence"/>
</dbReference>
<dbReference type="InterPro" id="IPR016819">
    <property type="entry name" value="RNase_P/MRP_POP5"/>
</dbReference>
<proteinExistence type="inferred from homology"/>
<dbReference type="GO" id="GO:0004526">
    <property type="term" value="F:ribonuclease P activity"/>
    <property type="evidence" value="ECO:0007669"/>
    <property type="project" value="UniProtKB-EC"/>
</dbReference>
<dbReference type="PANTHER" id="PTHR48414">
    <property type="entry name" value="POP5 HOMOLOG, RIBONUCLEASE P_MRP SUBUNIT"/>
    <property type="match status" value="1"/>
</dbReference>
<keyword evidence="4 7" id="KW-0819">tRNA processing</keyword>
<evidence type="ECO:0000313" key="9">
    <source>
        <dbReference type="Proteomes" id="UP001281761"/>
    </source>
</evidence>
<organism evidence="8 9">
    <name type="scientific">Blattamonas nauphoetae</name>
    <dbReference type="NCBI Taxonomy" id="2049346"/>
    <lineage>
        <taxon>Eukaryota</taxon>
        <taxon>Metamonada</taxon>
        <taxon>Preaxostyla</taxon>
        <taxon>Oxymonadida</taxon>
        <taxon>Blattamonas</taxon>
    </lineage>
</organism>
<keyword evidence="5" id="KW-0539">Nucleus</keyword>
<dbReference type="EMBL" id="JARBJD010000001">
    <property type="protein sequence ID" value="KAK2964874.1"/>
    <property type="molecule type" value="Genomic_DNA"/>
</dbReference>
<name>A0ABQ9YM87_9EUKA</name>
<sequence>MVRIKRRYFLINVNSKGRQGIPKKDEIVEELDNQLGRLFGDLGRGLGKRSLSCIKDFPGNKQIIVRINHSCSQQLAESIRHVNMILNCECTLDPIHCSGTIRKIEEKIIKIASMKKPATR</sequence>
<keyword evidence="9" id="KW-1185">Reference proteome</keyword>
<evidence type="ECO:0000256" key="7">
    <source>
        <dbReference type="PIRNR" id="PIRNR023803"/>
    </source>
</evidence>
<evidence type="ECO:0000313" key="8">
    <source>
        <dbReference type="EMBL" id="KAK2964874.1"/>
    </source>
</evidence>
<dbReference type="SUPFAM" id="SSF160350">
    <property type="entry name" value="Rnp2-like"/>
    <property type="match status" value="1"/>
</dbReference>
<evidence type="ECO:0000256" key="3">
    <source>
        <dbReference type="ARBA" id="ARBA00022552"/>
    </source>
</evidence>
<dbReference type="InterPro" id="IPR002759">
    <property type="entry name" value="Pop5/Rpp14/Rnp2-like"/>
</dbReference>